<evidence type="ECO:0000313" key="2">
    <source>
        <dbReference type="EMBL" id="SEV99564.1"/>
    </source>
</evidence>
<evidence type="ECO:0000313" key="3">
    <source>
        <dbReference type="Proteomes" id="UP000199373"/>
    </source>
</evidence>
<name>A0A1I0NEL4_9BACT</name>
<feature type="signal peptide" evidence="1">
    <location>
        <begin position="1"/>
        <end position="20"/>
    </location>
</feature>
<keyword evidence="3" id="KW-1185">Reference proteome</keyword>
<dbReference type="AlphaFoldDB" id="A0A1I0NEL4"/>
<keyword evidence="1" id="KW-0732">Signal</keyword>
<reference evidence="2 3" key="1">
    <citation type="submission" date="2016-10" db="EMBL/GenBank/DDBJ databases">
        <authorList>
            <person name="de Groot N.N."/>
        </authorList>
    </citation>
    <scope>NUCLEOTIDE SEQUENCE [LARGE SCALE GENOMIC DNA]</scope>
    <source>
        <strain evidence="2 3">TC2-24</strain>
    </source>
</reference>
<gene>
    <name evidence="2" type="ORF">SAMN04487850_1171</name>
</gene>
<dbReference type="EMBL" id="FOIQ01000002">
    <property type="protein sequence ID" value="SEV99564.1"/>
    <property type="molecule type" value="Genomic_DNA"/>
</dbReference>
<organism evidence="2 3">
    <name type="scientific">Prevotella aff. ruminicola Tc2-24</name>
    <dbReference type="NCBI Taxonomy" id="81582"/>
    <lineage>
        <taxon>Bacteria</taxon>
        <taxon>Pseudomonadati</taxon>
        <taxon>Bacteroidota</taxon>
        <taxon>Bacteroidia</taxon>
        <taxon>Bacteroidales</taxon>
        <taxon>Prevotellaceae</taxon>
        <taxon>Prevotella</taxon>
    </lineage>
</organism>
<proteinExistence type="predicted"/>
<dbReference type="RefSeq" id="WP_143065730.1">
    <property type="nucleotide sequence ID" value="NZ_FOIQ01000002.1"/>
</dbReference>
<sequence length="171" mass="20547">MRKFYLMFLLAFLVNLSGYAQIQRHFFDFTLGVTPENEVVKYFKAKGKQIEKHNDDSYFVHNLRFGGNTWPFAAFSFHKGVLYLVYFSDGENYNLKERQDILWRRLKEDITKKYSTYYMSSLSDEEELTFSDYRTRIRLSYKPYNDIMGVTLIYSDKNLQLEKIYSESDEL</sequence>
<dbReference type="Proteomes" id="UP000199373">
    <property type="component" value="Unassembled WGS sequence"/>
</dbReference>
<feature type="chain" id="PRO_5011565983" evidence="1">
    <location>
        <begin position="21"/>
        <end position="171"/>
    </location>
</feature>
<accession>A0A1I0NEL4</accession>
<evidence type="ECO:0000256" key="1">
    <source>
        <dbReference type="SAM" id="SignalP"/>
    </source>
</evidence>
<protein>
    <submittedName>
        <fullName evidence="2">Uncharacterized protein</fullName>
    </submittedName>
</protein>